<feature type="transmembrane region" description="Helical" evidence="7">
    <location>
        <begin position="281"/>
        <end position="299"/>
    </location>
</feature>
<dbReference type="Pfam" id="PF01490">
    <property type="entry name" value="Aa_trans"/>
    <property type="match status" value="1"/>
</dbReference>
<gene>
    <name evidence="9" type="ORF">OGATHE_000748</name>
</gene>
<evidence type="ECO:0000256" key="4">
    <source>
        <dbReference type="ARBA" id="ARBA00022989"/>
    </source>
</evidence>
<dbReference type="GO" id="GO:0015179">
    <property type="term" value="F:L-amino acid transmembrane transporter activity"/>
    <property type="evidence" value="ECO:0007669"/>
    <property type="project" value="TreeGrafter"/>
</dbReference>
<dbReference type="EMBL" id="JAEUBD010000095">
    <property type="protein sequence ID" value="KAH3678093.1"/>
    <property type="molecule type" value="Genomic_DNA"/>
</dbReference>
<comment type="similarity">
    <text evidence="2">Belongs to the amino acid/polyamine transporter 2 family.</text>
</comment>
<dbReference type="Proteomes" id="UP000788993">
    <property type="component" value="Unassembled WGS sequence"/>
</dbReference>
<evidence type="ECO:0000313" key="10">
    <source>
        <dbReference type="Proteomes" id="UP000788993"/>
    </source>
</evidence>
<comment type="subcellular location">
    <subcellularLocation>
        <location evidence="1">Membrane</location>
        <topology evidence="1">Multi-pass membrane protein</topology>
    </subcellularLocation>
</comment>
<feature type="domain" description="Amino acid transporter transmembrane" evidence="8">
    <location>
        <begin position="87"/>
        <end position="484"/>
    </location>
</feature>
<reference evidence="9" key="1">
    <citation type="journal article" date="2021" name="Open Biol.">
        <title>Shared evolutionary footprints suggest mitochondrial oxidative damage underlies multiple complex I losses in fungi.</title>
        <authorList>
            <person name="Schikora-Tamarit M.A."/>
            <person name="Marcet-Houben M."/>
            <person name="Nosek J."/>
            <person name="Gabaldon T."/>
        </authorList>
    </citation>
    <scope>NUCLEOTIDE SEQUENCE</scope>
    <source>
        <strain evidence="9">NCAIM Y.01608</strain>
    </source>
</reference>
<dbReference type="PANTHER" id="PTHR22950:SF20">
    <property type="entry name" value="AMINO ACID TRANSPORTER (EUROFUNG)"/>
    <property type="match status" value="1"/>
</dbReference>
<name>A0A9P8TFX0_9ASCO</name>
<dbReference type="InterPro" id="IPR013057">
    <property type="entry name" value="AA_transpt_TM"/>
</dbReference>
<feature type="transmembrane region" description="Helical" evidence="7">
    <location>
        <begin position="94"/>
        <end position="113"/>
    </location>
</feature>
<keyword evidence="4 7" id="KW-1133">Transmembrane helix</keyword>
<dbReference type="AlphaFoldDB" id="A0A9P8TFX0"/>
<dbReference type="GO" id="GO:0016020">
    <property type="term" value="C:membrane"/>
    <property type="evidence" value="ECO:0007669"/>
    <property type="project" value="UniProtKB-SubCell"/>
</dbReference>
<feature type="region of interest" description="Disordered" evidence="6">
    <location>
        <begin position="1"/>
        <end position="22"/>
    </location>
</feature>
<evidence type="ECO:0000256" key="5">
    <source>
        <dbReference type="ARBA" id="ARBA00023136"/>
    </source>
</evidence>
<sequence>MESELNASRELGGPASRKQTNYTPQQAKLNFKPVKCISFQMSYKEPITKVDASLDNEAASTTSATSLEEFLKLELADREGARIQYRTCSWEKTAALLFSEYVCLAVMSFPWSFSVLGVVPGILCTVFVSLCVLYTSLTLWRFCLKHPQVQDICDIGQHLLWGQRWAWWFTAVCFILNNTFIQGLHVLTGAKYLNTITNHAVCTVDFCVVAAVICFVFSLPRTFSGLSFMGWFSAATMFVAIVLSMVFAGVQDHPGGWDGTTGVTWRLWPAEGTTYVQGMNAVLNIVYTFVGQITYPSFIAEMKNPRDFNKAVYAVTIAEIVLYVLTGTIVYVYVGDAYITAPAFGSLAPVYKKIAFSFAVPTLIFLGLLYASVSARFVFFRIYDKHSQHRRDHTVVGWAVWAGLLAATWVVAFVIAEVIPFFSDLLSLMSSLFDCWFGFVYWGLAYFHVRDVRGGLWDKVQVVLNVGLIVLGFYILGPGVYAVVQSIINSYRAGEVGGVFGCADNGL</sequence>
<accession>A0A9P8TFX0</accession>
<evidence type="ECO:0000256" key="6">
    <source>
        <dbReference type="SAM" id="MobiDB-lite"/>
    </source>
</evidence>
<proteinExistence type="inferred from homology"/>
<comment type="caution">
    <text evidence="9">The sequence shown here is derived from an EMBL/GenBank/DDBJ whole genome shotgun (WGS) entry which is preliminary data.</text>
</comment>
<feature type="transmembrane region" description="Helical" evidence="7">
    <location>
        <begin position="395"/>
        <end position="416"/>
    </location>
</feature>
<feature type="transmembrane region" description="Helical" evidence="7">
    <location>
        <begin position="119"/>
        <end position="144"/>
    </location>
</feature>
<keyword evidence="10" id="KW-1185">Reference proteome</keyword>
<evidence type="ECO:0000313" key="9">
    <source>
        <dbReference type="EMBL" id="KAH3678093.1"/>
    </source>
</evidence>
<organism evidence="9 10">
    <name type="scientific">Ogataea polymorpha</name>
    <dbReference type="NCBI Taxonomy" id="460523"/>
    <lineage>
        <taxon>Eukaryota</taxon>
        <taxon>Fungi</taxon>
        <taxon>Dikarya</taxon>
        <taxon>Ascomycota</taxon>
        <taxon>Saccharomycotina</taxon>
        <taxon>Pichiomycetes</taxon>
        <taxon>Pichiales</taxon>
        <taxon>Pichiaceae</taxon>
        <taxon>Ogataea</taxon>
    </lineage>
</organism>
<evidence type="ECO:0000259" key="8">
    <source>
        <dbReference type="Pfam" id="PF01490"/>
    </source>
</evidence>
<reference evidence="9" key="2">
    <citation type="submission" date="2021-01" db="EMBL/GenBank/DDBJ databases">
        <authorList>
            <person name="Schikora-Tamarit M.A."/>
        </authorList>
    </citation>
    <scope>NUCLEOTIDE SEQUENCE</scope>
    <source>
        <strain evidence="9">NCAIM Y.01608</strain>
    </source>
</reference>
<protein>
    <recommendedName>
        <fullName evidence="8">Amino acid transporter transmembrane domain-containing protein</fullName>
    </recommendedName>
</protein>
<dbReference type="Gene3D" id="1.20.1740.10">
    <property type="entry name" value="Amino acid/polyamine transporter I"/>
    <property type="match status" value="1"/>
</dbReference>
<keyword evidence="3 7" id="KW-0812">Transmembrane</keyword>
<feature type="transmembrane region" description="Helical" evidence="7">
    <location>
        <begin position="428"/>
        <end position="449"/>
    </location>
</feature>
<feature type="transmembrane region" description="Helical" evidence="7">
    <location>
        <begin position="231"/>
        <end position="250"/>
    </location>
</feature>
<feature type="transmembrane region" description="Helical" evidence="7">
    <location>
        <begin position="354"/>
        <end position="383"/>
    </location>
</feature>
<feature type="transmembrane region" description="Helical" evidence="7">
    <location>
        <begin position="196"/>
        <end position="219"/>
    </location>
</feature>
<dbReference type="PANTHER" id="PTHR22950">
    <property type="entry name" value="AMINO ACID TRANSPORTER"/>
    <property type="match status" value="1"/>
</dbReference>
<feature type="transmembrane region" description="Helical" evidence="7">
    <location>
        <begin position="461"/>
        <end position="484"/>
    </location>
</feature>
<evidence type="ECO:0000256" key="1">
    <source>
        <dbReference type="ARBA" id="ARBA00004141"/>
    </source>
</evidence>
<feature type="transmembrane region" description="Helical" evidence="7">
    <location>
        <begin position="311"/>
        <end position="334"/>
    </location>
</feature>
<evidence type="ECO:0000256" key="2">
    <source>
        <dbReference type="ARBA" id="ARBA00008066"/>
    </source>
</evidence>
<keyword evidence="5 7" id="KW-0472">Membrane</keyword>
<evidence type="ECO:0000256" key="7">
    <source>
        <dbReference type="SAM" id="Phobius"/>
    </source>
</evidence>
<evidence type="ECO:0000256" key="3">
    <source>
        <dbReference type="ARBA" id="ARBA00022692"/>
    </source>
</evidence>
<dbReference type="FunFam" id="1.20.1740.10:FF:000039">
    <property type="entry name" value="Neutral amino acid transporter (Eurofung)"/>
    <property type="match status" value="1"/>
</dbReference>
<feature type="transmembrane region" description="Helical" evidence="7">
    <location>
        <begin position="165"/>
        <end position="184"/>
    </location>
</feature>